<sequence>MKNSEKISSFEKRIDLAAKWIKNSKSLVAFTGAGISTESGLPDYRGLWSSTTNKDLFQRSSPITLNHTAIPIPIHPRINPAFAKPESSFLIPITPQIIATIFGKYGINARYEKPKEIIGNIIAREIIFPIMPKIKDITPNTLPIFISPLIFVLVF</sequence>
<dbReference type="InterPro" id="IPR029035">
    <property type="entry name" value="DHS-like_NAD/FAD-binding_dom"/>
</dbReference>
<accession>A0A0F9J1D0</accession>
<protein>
    <submittedName>
        <fullName evidence="1">Uncharacterized protein</fullName>
    </submittedName>
</protein>
<organism evidence="1">
    <name type="scientific">marine sediment metagenome</name>
    <dbReference type="NCBI Taxonomy" id="412755"/>
    <lineage>
        <taxon>unclassified sequences</taxon>
        <taxon>metagenomes</taxon>
        <taxon>ecological metagenomes</taxon>
    </lineage>
</organism>
<reference evidence="1" key="1">
    <citation type="journal article" date="2015" name="Nature">
        <title>Complex archaea that bridge the gap between prokaryotes and eukaryotes.</title>
        <authorList>
            <person name="Spang A."/>
            <person name="Saw J.H."/>
            <person name="Jorgensen S.L."/>
            <person name="Zaremba-Niedzwiedzka K."/>
            <person name="Martijn J."/>
            <person name="Lind A.E."/>
            <person name="van Eijk R."/>
            <person name="Schleper C."/>
            <person name="Guy L."/>
            <person name="Ettema T.J."/>
        </authorList>
    </citation>
    <scope>NUCLEOTIDE SEQUENCE</scope>
</reference>
<gene>
    <name evidence="1" type="ORF">LCGC14_1878950</name>
</gene>
<dbReference type="GO" id="GO:0070403">
    <property type="term" value="F:NAD+ binding"/>
    <property type="evidence" value="ECO:0007669"/>
    <property type="project" value="TreeGrafter"/>
</dbReference>
<dbReference type="PANTHER" id="PTHR11085:SF10">
    <property type="entry name" value="NAD-DEPENDENT PROTEIN DEACYLASE SIRTUIN-5, MITOCHONDRIAL-RELATED"/>
    <property type="match status" value="1"/>
</dbReference>
<dbReference type="PANTHER" id="PTHR11085">
    <property type="entry name" value="NAD-DEPENDENT PROTEIN DEACYLASE SIRTUIN-5, MITOCHONDRIAL-RELATED"/>
    <property type="match status" value="1"/>
</dbReference>
<evidence type="ECO:0000313" key="1">
    <source>
        <dbReference type="EMBL" id="KKL93012.1"/>
    </source>
</evidence>
<dbReference type="InterPro" id="IPR050134">
    <property type="entry name" value="NAD-dep_sirtuin_deacylases"/>
</dbReference>
<dbReference type="AlphaFoldDB" id="A0A0F9J1D0"/>
<name>A0A0F9J1D0_9ZZZZ</name>
<dbReference type="GO" id="GO:0017136">
    <property type="term" value="F:histone deacetylase activity, NAD-dependent"/>
    <property type="evidence" value="ECO:0007669"/>
    <property type="project" value="TreeGrafter"/>
</dbReference>
<dbReference type="Gene3D" id="3.40.50.1220">
    <property type="entry name" value="TPP-binding domain"/>
    <property type="match status" value="1"/>
</dbReference>
<dbReference type="EMBL" id="LAZR01019309">
    <property type="protein sequence ID" value="KKL93012.1"/>
    <property type="molecule type" value="Genomic_DNA"/>
</dbReference>
<proteinExistence type="predicted"/>
<dbReference type="SUPFAM" id="SSF52467">
    <property type="entry name" value="DHS-like NAD/FAD-binding domain"/>
    <property type="match status" value="1"/>
</dbReference>
<comment type="caution">
    <text evidence="1">The sequence shown here is derived from an EMBL/GenBank/DDBJ whole genome shotgun (WGS) entry which is preliminary data.</text>
</comment>